<evidence type="ECO:0000313" key="2">
    <source>
        <dbReference type="EMBL" id="SAZ37758.1"/>
    </source>
</evidence>
<dbReference type="AlphaFoldDB" id="A0ABD7LYL4"/>
<dbReference type="Proteomes" id="UP000183509">
    <property type="component" value="Unassembled WGS sequence"/>
</dbReference>
<comment type="caution">
    <text evidence="2">The sequence shown here is derived from an EMBL/GenBank/DDBJ whole genome shotgun (WGS) entry which is preliminary data.</text>
</comment>
<feature type="domain" description="Cch helix turn helix" evidence="1">
    <location>
        <begin position="74"/>
        <end position="175"/>
    </location>
</feature>
<protein>
    <recommendedName>
        <fullName evidence="1">Cch helix turn helix domain-containing protein</fullName>
    </recommendedName>
</protein>
<gene>
    <name evidence="2" type="ORF">DTPHA_602784</name>
</gene>
<proteinExistence type="predicted"/>
<evidence type="ECO:0000313" key="3">
    <source>
        <dbReference type="Proteomes" id="UP000183509"/>
    </source>
</evidence>
<evidence type="ECO:0000259" key="1">
    <source>
        <dbReference type="Pfam" id="PF18662"/>
    </source>
</evidence>
<sequence length="184" mass="21351">MKQLLSKLKKIWAVLPEHSLKQRIGNNLALIYSGALLIQDILGYPLRLEHIQTVLINSYEQLIVDTSLGSEQTVFDRVKTLLVMNSHKFLTNSDNKHTPSTIWGKVSIKKNGDIKVNIFPIPFEDLLRREFQVKDLTYLFRQLLDSGNMCAEKGRRTKRIHMNRQVLPTYEILLPSSLKSYFRL</sequence>
<reference evidence="2 3" key="1">
    <citation type="submission" date="2016-04" db="EMBL/GenBank/DDBJ databases">
        <authorList>
            <person name="Millard A."/>
        </authorList>
    </citation>
    <scope>NUCLEOTIDE SEQUENCE [LARGE SCALE GENOMIC DNA]</scope>
    <source>
        <strain evidence="2">Isolate 22</strain>
    </source>
</reference>
<organism evidence="2 3">
    <name type="scientific">Enterococcus faecium</name>
    <name type="common">Streptococcus faecium</name>
    <dbReference type="NCBI Taxonomy" id="1352"/>
    <lineage>
        <taxon>Bacteria</taxon>
        <taxon>Bacillati</taxon>
        <taxon>Bacillota</taxon>
        <taxon>Bacilli</taxon>
        <taxon>Lactobacillales</taxon>
        <taxon>Enterococcaceae</taxon>
        <taxon>Enterococcus</taxon>
    </lineage>
</organism>
<dbReference type="Pfam" id="PF18662">
    <property type="entry name" value="HTH_56"/>
    <property type="match status" value="1"/>
</dbReference>
<dbReference type="RefSeq" id="WP_002336898.1">
    <property type="nucleotide sequence ID" value="NZ_CAMRQG010000288.1"/>
</dbReference>
<dbReference type="InterPro" id="IPR040538">
    <property type="entry name" value="Cch_HTH"/>
</dbReference>
<accession>A0ABD7LYL4</accession>
<name>A0ABD7LYL4_ENTFC</name>
<dbReference type="EMBL" id="FKLM01000086">
    <property type="protein sequence ID" value="SAZ37758.1"/>
    <property type="molecule type" value="Genomic_DNA"/>
</dbReference>